<dbReference type="Pfam" id="PF00111">
    <property type="entry name" value="Fer2"/>
    <property type="match status" value="1"/>
</dbReference>
<dbReference type="SUPFAM" id="SSF54292">
    <property type="entry name" value="2Fe-2S ferredoxin-like"/>
    <property type="match status" value="1"/>
</dbReference>
<dbReference type="SUPFAM" id="SSF52343">
    <property type="entry name" value="Ferredoxin reductase-like, C-terminal NADP-linked domain"/>
    <property type="match status" value="1"/>
</dbReference>
<feature type="domain" description="FAD-binding FR-type" evidence="6">
    <location>
        <begin position="93"/>
        <end position="198"/>
    </location>
</feature>
<name>M1MDN0_9PROT</name>
<keyword evidence="8" id="KW-1185">Reference proteome</keyword>
<dbReference type="PATRIC" id="fig|1208922.3.peg.384"/>
<reference evidence="7 8" key="1">
    <citation type="journal article" date="2013" name="Genome Biol. Evol.">
        <title>Genome evolution and phylogenomic analysis of candidatus kinetoplastibacterium, the betaproteobacterial endosymbionts of strigomonas and angomonas.</title>
        <authorList>
            <person name="Alves J.M."/>
            <person name="Serrano M.G."/>
            <person name="Maia da Silva F."/>
            <person name="Voegtly L.J."/>
            <person name="Matveyev A.V."/>
            <person name="Teixeira M.M."/>
            <person name="Camargo E.P."/>
            <person name="Buck G.A."/>
        </authorList>
    </citation>
    <scope>NUCLEOTIDE SEQUENCE [LARGE SCALE GENOMIC DNA]</scope>
    <source>
        <strain evidence="7 8">TCC012E</strain>
    </source>
</reference>
<organism evidence="7 8">
    <name type="scientific">Candidatus Kinetoplastidibacterium blastocrithidiae TCC012E</name>
    <dbReference type="NCBI Taxonomy" id="1208922"/>
    <lineage>
        <taxon>Bacteria</taxon>
        <taxon>Pseudomonadati</taxon>
        <taxon>Pseudomonadota</taxon>
        <taxon>Betaproteobacteria</taxon>
        <taxon>Candidatus Kinetoplastidibacterium</taxon>
    </lineage>
</organism>
<evidence type="ECO:0000256" key="3">
    <source>
        <dbReference type="ARBA" id="ARBA00022827"/>
    </source>
</evidence>
<dbReference type="Proteomes" id="UP000011563">
    <property type="component" value="Chromosome"/>
</dbReference>
<evidence type="ECO:0000256" key="4">
    <source>
        <dbReference type="ARBA" id="ARBA00023004"/>
    </source>
</evidence>
<keyword evidence="7" id="KW-0560">Oxidoreductase</keyword>
<evidence type="ECO:0000256" key="1">
    <source>
        <dbReference type="ARBA" id="ARBA00022448"/>
    </source>
</evidence>
<keyword evidence="1" id="KW-0813">Transport</keyword>
<keyword evidence="2" id="KW-0285">Flavoprotein</keyword>
<dbReference type="EC" id="1.17.1.1" evidence="7"/>
<accession>M1MDN0</accession>
<dbReference type="PROSITE" id="PS51085">
    <property type="entry name" value="2FE2S_FER_2"/>
    <property type="match status" value="1"/>
</dbReference>
<evidence type="ECO:0000259" key="5">
    <source>
        <dbReference type="PROSITE" id="PS51085"/>
    </source>
</evidence>
<dbReference type="InterPro" id="IPR017938">
    <property type="entry name" value="Riboflavin_synthase-like_b-brl"/>
</dbReference>
<dbReference type="Gene3D" id="2.40.30.10">
    <property type="entry name" value="Translation factors"/>
    <property type="match status" value="1"/>
</dbReference>
<dbReference type="CDD" id="cd06189">
    <property type="entry name" value="flavin_oxioreductase"/>
    <property type="match status" value="1"/>
</dbReference>
<dbReference type="InterPro" id="IPR001709">
    <property type="entry name" value="Flavoprot_Pyr_Nucl_cyt_Rdtase"/>
</dbReference>
<dbReference type="Gene3D" id="3.10.20.30">
    <property type="match status" value="1"/>
</dbReference>
<dbReference type="GO" id="GO:0047099">
    <property type="term" value="F:CDP-4-dehydro-6-deoxyglucose reductase activity"/>
    <property type="evidence" value="ECO:0007669"/>
    <property type="project" value="UniProtKB-EC"/>
</dbReference>
<evidence type="ECO:0000259" key="6">
    <source>
        <dbReference type="PROSITE" id="PS51384"/>
    </source>
</evidence>
<dbReference type="InterPro" id="IPR039261">
    <property type="entry name" value="FNR_nucleotide-bd"/>
</dbReference>
<sequence length="336" mass="38665">MSFSITIKPSDEKFVAEASKSILESAIESGIDFPHGCKMGDCKRCECKVLSGLFETKNYLKKISNNDNSDLNILACRSYPLSDMVVEQVDLLIQKHIGKIVSMEKVADNVISLDIKLLSSRPFIFKEGQYIDIVLDRNIRRSYSISNSPRINNILNFHIRHFRGGYFTDKLFGYDSSRIFKINDLMNLEGPFGNFTLKKESCNPIIFLAGGTGFAPIKSMIEYILLFRKWRPIYLYWSVKNIKDMYMRDLIDSWIKTIPNLHYTPVVSNKLTTNYDWNGKVGDVHNVVMEDIPDMIEYEVYASGSPDIVELARINFISQCNLKCSNFFADPFYLYD</sequence>
<dbReference type="PRINTS" id="PR00371">
    <property type="entry name" value="FPNCR"/>
</dbReference>
<dbReference type="InterPro" id="IPR001041">
    <property type="entry name" value="2Fe-2S_ferredoxin-type"/>
</dbReference>
<dbReference type="CDD" id="cd00207">
    <property type="entry name" value="fer2"/>
    <property type="match status" value="1"/>
</dbReference>
<dbReference type="PANTHER" id="PTHR43644:SF1">
    <property type="entry name" value="NAD(P)H-FLAVIN REDUCTASE"/>
    <property type="match status" value="1"/>
</dbReference>
<dbReference type="PANTHER" id="PTHR43644">
    <property type="entry name" value="NA(+)-TRANSLOCATING NADH-QUINONE REDUCTASE SUBUNIT"/>
    <property type="match status" value="1"/>
</dbReference>
<dbReference type="PROSITE" id="PS51384">
    <property type="entry name" value="FAD_FR"/>
    <property type="match status" value="1"/>
</dbReference>
<feature type="domain" description="2Fe-2S ferredoxin-type" evidence="5">
    <location>
        <begin position="3"/>
        <end position="92"/>
    </location>
</feature>
<evidence type="ECO:0000313" key="8">
    <source>
        <dbReference type="Proteomes" id="UP000011563"/>
    </source>
</evidence>
<dbReference type="Pfam" id="PF00175">
    <property type="entry name" value="NAD_binding_1"/>
    <property type="match status" value="1"/>
</dbReference>
<dbReference type="HOGENOM" id="CLU_003827_7_0_4"/>
<dbReference type="InterPro" id="IPR012675">
    <property type="entry name" value="Beta-grasp_dom_sf"/>
</dbReference>
<evidence type="ECO:0000256" key="2">
    <source>
        <dbReference type="ARBA" id="ARBA00022630"/>
    </source>
</evidence>
<dbReference type="InterPro" id="IPR001433">
    <property type="entry name" value="OxRdtase_FAD/NAD-bd"/>
</dbReference>
<dbReference type="InterPro" id="IPR017927">
    <property type="entry name" value="FAD-bd_FR_type"/>
</dbReference>
<dbReference type="Pfam" id="PF00970">
    <property type="entry name" value="FAD_binding_6"/>
    <property type="match status" value="1"/>
</dbReference>
<gene>
    <name evidence="7" type="ORF">BCUE_0656</name>
</gene>
<keyword evidence="4" id="KW-0408">Iron</keyword>
<protein>
    <submittedName>
        <fullName evidence="7">CDP-4-dehydro-6-deoxyglucose reductase</fullName>
        <ecNumber evidence="7">1.17.1.1</ecNumber>
    </submittedName>
</protein>
<dbReference type="EMBL" id="CP003807">
    <property type="protein sequence ID" value="AGF49830.1"/>
    <property type="molecule type" value="Genomic_DNA"/>
</dbReference>
<dbReference type="PRINTS" id="PR00410">
    <property type="entry name" value="PHEHYDRXLASE"/>
</dbReference>
<keyword evidence="3" id="KW-0274">FAD</keyword>
<evidence type="ECO:0000313" key="7">
    <source>
        <dbReference type="EMBL" id="AGF49830.1"/>
    </source>
</evidence>
<dbReference type="GO" id="GO:0051536">
    <property type="term" value="F:iron-sulfur cluster binding"/>
    <property type="evidence" value="ECO:0007669"/>
    <property type="project" value="InterPro"/>
</dbReference>
<dbReference type="InterPro" id="IPR008333">
    <property type="entry name" value="Cbr1-like_FAD-bd_dom"/>
</dbReference>
<dbReference type="SUPFAM" id="SSF63380">
    <property type="entry name" value="Riboflavin synthase domain-like"/>
    <property type="match status" value="1"/>
</dbReference>
<dbReference type="AlphaFoldDB" id="M1MDN0"/>
<dbReference type="Gene3D" id="3.40.50.80">
    <property type="entry name" value="Nucleotide-binding domain of ferredoxin-NADP reductase (FNR) module"/>
    <property type="match status" value="1"/>
</dbReference>
<dbReference type="KEGG" id="kbt:BCUE_0656"/>
<proteinExistence type="predicted"/>
<dbReference type="InterPro" id="IPR036010">
    <property type="entry name" value="2Fe-2S_ferredoxin-like_sf"/>
</dbReference>